<evidence type="ECO:0000256" key="2">
    <source>
        <dbReference type="ARBA" id="ARBA00009045"/>
    </source>
</evidence>
<evidence type="ECO:0000256" key="1">
    <source>
        <dbReference type="ARBA" id="ARBA00004141"/>
    </source>
</evidence>
<dbReference type="GO" id="GO:0016020">
    <property type="term" value="C:membrane"/>
    <property type="evidence" value="ECO:0007669"/>
    <property type="project" value="UniProtKB-SubCell"/>
</dbReference>
<gene>
    <name evidence="9" type="ORF">HELGO_WM43847</name>
</gene>
<evidence type="ECO:0000313" key="9">
    <source>
        <dbReference type="EMBL" id="CAA6818618.1"/>
    </source>
</evidence>
<dbReference type="Gene3D" id="1.20.1540.10">
    <property type="entry name" value="Rhomboid-like"/>
    <property type="match status" value="1"/>
</dbReference>
<keyword evidence="4" id="KW-0378">Hydrolase</keyword>
<feature type="transmembrane region" description="Helical" evidence="7">
    <location>
        <begin position="62"/>
        <end position="77"/>
    </location>
</feature>
<comment type="subcellular location">
    <subcellularLocation>
        <location evidence="1">Membrane</location>
        <topology evidence="1">Multi-pass membrane protein</topology>
    </subcellularLocation>
</comment>
<protein>
    <submittedName>
        <fullName evidence="9">Rhomboid family protein</fullName>
    </submittedName>
</protein>
<evidence type="ECO:0000256" key="5">
    <source>
        <dbReference type="ARBA" id="ARBA00022989"/>
    </source>
</evidence>
<dbReference type="EMBL" id="CACVAQ010000267">
    <property type="protein sequence ID" value="CAA6818618.1"/>
    <property type="molecule type" value="Genomic_DNA"/>
</dbReference>
<keyword evidence="6 7" id="KW-0472">Membrane</keyword>
<reference evidence="9" key="1">
    <citation type="submission" date="2020-01" db="EMBL/GenBank/DDBJ databases">
        <authorList>
            <person name="Meier V. D."/>
            <person name="Meier V D."/>
        </authorList>
    </citation>
    <scope>NUCLEOTIDE SEQUENCE</scope>
    <source>
        <strain evidence="9">HLG_WM_MAG_10</strain>
    </source>
</reference>
<feature type="transmembrane region" description="Helical" evidence="7">
    <location>
        <begin position="177"/>
        <end position="196"/>
    </location>
</feature>
<dbReference type="InterPro" id="IPR035952">
    <property type="entry name" value="Rhomboid-like_sf"/>
</dbReference>
<dbReference type="GO" id="GO:0004252">
    <property type="term" value="F:serine-type endopeptidase activity"/>
    <property type="evidence" value="ECO:0007669"/>
    <property type="project" value="InterPro"/>
</dbReference>
<feature type="transmembrane region" description="Helical" evidence="7">
    <location>
        <begin position="20"/>
        <end position="42"/>
    </location>
</feature>
<evidence type="ECO:0000256" key="3">
    <source>
        <dbReference type="ARBA" id="ARBA00022692"/>
    </source>
</evidence>
<organism evidence="9">
    <name type="scientific">uncultured Aureispira sp</name>
    <dbReference type="NCBI Taxonomy" id="1331704"/>
    <lineage>
        <taxon>Bacteria</taxon>
        <taxon>Pseudomonadati</taxon>
        <taxon>Bacteroidota</taxon>
        <taxon>Saprospiria</taxon>
        <taxon>Saprospirales</taxon>
        <taxon>Saprospiraceae</taxon>
        <taxon>Aureispira</taxon>
        <taxon>environmental samples</taxon>
    </lineage>
</organism>
<feature type="domain" description="Peptidase S54 rhomboid" evidence="8">
    <location>
        <begin position="48"/>
        <end position="228"/>
    </location>
</feature>
<feature type="transmembrane region" description="Helical" evidence="7">
    <location>
        <begin position="89"/>
        <end position="109"/>
    </location>
</feature>
<sequence>MQSQFNSIPDVTKNLIILNLLMFLASISLSNIVSLNFVNYYVEHPSFQPYQLVTSFFMHADFWHLFFNMFVLFMFGADVERNLGPKRFLFIYLSAGLGANIISMLADYFQVHQLMIGLSADQIAWSKGLIKLNVDDITGQMQELGNLWLKRSLGASGATYGVLFTFAALYPNRTLRLLIPPIPIKATYLVLALATFEFISEMSRAQTGIGHIVHLLGAVIALIIIWAWRKQGARF</sequence>
<dbReference type="Pfam" id="PF01694">
    <property type="entry name" value="Rhomboid"/>
    <property type="match status" value="1"/>
</dbReference>
<evidence type="ECO:0000256" key="6">
    <source>
        <dbReference type="ARBA" id="ARBA00023136"/>
    </source>
</evidence>
<evidence type="ECO:0000259" key="8">
    <source>
        <dbReference type="Pfam" id="PF01694"/>
    </source>
</evidence>
<name>A0A6S6TQQ7_9BACT</name>
<dbReference type="InterPro" id="IPR050925">
    <property type="entry name" value="Rhomboid_protease_S54"/>
</dbReference>
<dbReference type="InterPro" id="IPR022764">
    <property type="entry name" value="Peptidase_S54_rhomboid_dom"/>
</dbReference>
<dbReference type="PANTHER" id="PTHR43731:SF14">
    <property type="entry name" value="PRESENILIN-ASSOCIATED RHOMBOID-LIKE PROTEIN, MITOCHONDRIAL"/>
    <property type="match status" value="1"/>
</dbReference>
<feature type="transmembrane region" description="Helical" evidence="7">
    <location>
        <begin position="208"/>
        <end position="228"/>
    </location>
</feature>
<proteinExistence type="inferred from homology"/>
<keyword evidence="5 7" id="KW-1133">Transmembrane helix</keyword>
<evidence type="ECO:0000256" key="7">
    <source>
        <dbReference type="SAM" id="Phobius"/>
    </source>
</evidence>
<feature type="transmembrane region" description="Helical" evidence="7">
    <location>
        <begin position="153"/>
        <end position="170"/>
    </location>
</feature>
<evidence type="ECO:0000256" key="4">
    <source>
        <dbReference type="ARBA" id="ARBA00022801"/>
    </source>
</evidence>
<dbReference type="AlphaFoldDB" id="A0A6S6TQQ7"/>
<accession>A0A6S6TQQ7</accession>
<dbReference type="PANTHER" id="PTHR43731">
    <property type="entry name" value="RHOMBOID PROTEASE"/>
    <property type="match status" value="1"/>
</dbReference>
<comment type="similarity">
    <text evidence="2">Belongs to the peptidase S54 family.</text>
</comment>
<dbReference type="SUPFAM" id="SSF144091">
    <property type="entry name" value="Rhomboid-like"/>
    <property type="match status" value="1"/>
</dbReference>
<keyword evidence="3 7" id="KW-0812">Transmembrane</keyword>